<dbReference type="InterPro" id="IPR005925">
    <property type="entry name" value="Agmatinase-rel"/>
</dbReference>
<dbReference type="PROSITE" id="PS01053">
    <property type="entry name" value="ARGINASE_1"/>
    <property type="match status" value="1"/>
</dbReference>
<dbReference type="CDD" id="cd11592">
    <property type="entry name" value="Agmatinase_PAH"/>
    <property type="match status" value="1"/>
</dbReference>
<dbReference type="EC" id="3.5.3.11" evidence="6"/>
<evidence type="ECO:0000313" key="7">
    <source>
        <dbReference type="Proteomes" id="UP000009319"/>
    </source>
</evidence>
<dbReference type="GO" id="GO:0046872">
    <property type="term" value="F:metal ion binding"/>
    <property type="evidence" value="ECO:0007669"/>
    <property type="project" value="UniProtKB-KW"/>
</dbReference>
<evidence type="ECO:0000313" key="6">
    <source>
        <dbReference type="EMBL" id="CCM77037.1"/>
    </source>
</evidence>
<dbReference type="GO" id="GO:0033389">
    <property type="term" value="P:putrescine biosynthetic process from arginine, via agmatine"/>
    <property type="evidence" value="ECO:0007669"/>
    <property type="project" value="TreeGrafter"/>
</dbReference>
<dbReference type="Proteomes" id="UP000009319">
    <property type="component" value="Unassembled WGS sequence"/>
</dbReference>
<name>K0PZQ9_9HYPH</name>
<dbReference type="NCBIfam" id="TIGR01230">
    <property type="entry name" value="agmatinase"/>
    <property type="match status" value="1"/>
</dbReference>
<dbReference type="AlphaFoldDB" id="K0PZQ9"/>
<dbReference type="PANTHER" id="PTHR11358">
    <property type="entry name" value="ARGINASE/AGMATINASE"/>
    <property type="match status" value="1"/>
</dbReference>
<evidence type="ECO:0000256" key="4">
    <source>
        <dbReference type="RuleBase" id="RU003684"/>
    </source>
</evidence>
<evidence type="ECO:0000256" key="3">
    <source>
        <dbReference type="ARBA" id="ARBA00022801"/>
    </source>
</evidence>
<dbReference type="PROSITE" id="PS51409">
    <property type="entry name" value="ARGINASE_2"/>
    <property type="match status" value="1"/>
</dbReference>
<feature type="region of interest" description="Disordered" evidence="5">
    <location>
        <begin position="1"/>
        <end position="22"/>
    </location>
</feature>
<evidence type="ECO:0000256" key="2">
    <source>
        <dbReference type="ARBA" id="ARBA00022723"/>
    </source>
</evidence>
<keyword evidence="2" id="KW-0479">Metal-binding</keyword>
<sequence>MDDLPFGCNGRAEAKPIQNEGSEQPLADQALLNDPVVERQRFGSEGISNRYIPSRNITVVKVGRLANDLASDHNREPTVTIDQDFLEGLRLRFGNSAGGEMHDPHFREVAASVFKDGDSRKWPFADPATFLGASFIEGGIRPDVLKALDVALIGVPMDLGVTNRAGSRLGPRAVRAIERVGPYEHVMRVAPMGKLKVADVGDVPMRSRFDLASCHADIESIYRMIADTGVIPLSVGGDHSISGAILKGLASRTPVGMIHIDAHCDTAGTYEGSKFHHGAPFREAVLAGVLDPKRTIQIGIRGGAEYLWEFSFASGMTVIHAEEVAEMGINAVITRALEVVGSGPTYLSFDVDSLDPAFAPGTGTPEVGGLLPREVLAMLRGFRGVNLVGGDVVEVAPQYDATTNTAQIAAQVLFELLCLAMFSPSTRGRST</sequence>
<dbReference type="EMBL" id="CANI01000028">
    <property type="protein sequence ID" value="CCM77037.1"/>
    <property type="molecule type" value="Genomic_DNA"/>
</dbReference>
<comment type="similarity">
    <text evidence="1">Belongs to the arginase family. Agmatinase subfamily.</text>
</comment>
<dbReference type="STRING" id="1211777.BN77_4081"/>
<dbReference type="HOGENOM" id="CLU_039478_0_0_5"/>
<organism evidence="6 7">
    <name type="scientific">Rhizobium mesoamericanum STM3625</name>
    <dbReference type="NCBI Taxonomy" id="1211777"/>
    <lineage>
        <taxon>Bacteria</taxon>
        <taxon>Pseudomonadati</taxon>
        <taxon>Pseudomonadota</taxon>
        <taxon>Alphaproteobacteria</taxon>
        <taxon>Hyphomicrobiales</taxon>
        <taxon>Rhizobiaceae</taxon>
        <taxon>Rhizobium/Agrobacterium group</taxon>
        <taxon>Rhizobium</taxon>
    </lineage>
</organism>
<dbReference type="eggNOG" id="COG0010">
    <property type="taxonomic scope" value="Bacteria"/>
</dbReference>
<reference evidence="6 7" key="1">
    <citation type="journal article" date="2013" name="Genome Announc.">
        <title>Draft Genome Sequence of Rhizobium mesoamericanum STM3625, a Nitrogen-Fixing Symbiont of Mimosa pudica Isolated in French Guiana (South America).</title>
        <authorList>
            <person name="Moulin L."/>
            <person name="Mornico D."/>
            <person name="Melkonian R."/>
            <person name="Klonowska A."/>
        </authorList>
    </citation>
    <scope>NUCLEOTIDE SEQUENCE [LARGE SCALE GENOMIC DNA]</scope>
    <source>
        <strain evidence="6 7">STM3625</strain>
    </source>
</reference>
<evidence type="ECO:0000256" key="1">
    <source>
        <dbReference type="ARBA" id="ARBA00009227"/>
    </source>
</evidence>
<dbReference type="PANTHER" id="PTHR11358:SF26">
    <property type="entry name" value="GUANIDINO ACID HYDROLASE, MITOCHONDRIAL"/>
    <property type="match status" value="1"/>
</dbReference>
<dbReference type="InterPro" id="IPR006035">
    <property type="entry name" value="Ureohydrolase"/>
</dbReference>
<comment type="caution">
    <text evidence="6">The sequence shown here is derived from an EMBL/GenBank/DDBJ whole genome shotgun (WGS) entry which is preliminary data.</text>
</comment>
<proteinExistence type="inferred from homology"/>
<dbReference type="Gene3D" id="3.40.800.10">
    <property type="entry name" value="Ureohydrolase domain"/>
    <property type="match status" value="1"/>
</dbReference>
<dbReference type="GO" id="GO:0008783">
    <property type="term" value="F:agmatinase activity"/>
    <property type="evidence" value="ECO:0007669"/>
    <property type="project" value="UniProtKB-EC"/>
</dbReference>
<dbReference type="Pfam" id="PF00491">
    <property type="entry name" value="Arginase"/>
    <property type="match status" value="1"/>
</dbReference>
<keyword evidence="7" id="KW-1185">Reference proteome</keyword>
<gene>
    <name evidence="6" type="ORF">BN77_4081</name>
</gene>
<evidence type="ECO:0000256" key="5">
    <source>
        <dbReference type="SAM" id="MobiDB-lite"/>
    </source>
</evidence>
<dbReference type="InterPro" id="IPR023696">
    <property type="entry name" value="Ureohydrolase_dom_sf"/>
</dbReference>
<protein>
    <submittedName>
        <fullName evidence="6">Agmatinase, mitochondrial (Modular protein)</fullName>
        <ecNumber evidence="6">3.5.3.11</ecNumber>
    </submittedName>
</protein>
<keyword evidence="3 4" id="KW-0378">Hydrolase</keyword>
<accession>K0PZQ9</accession>
<dbReference type="InterPro" id="IPR020855">
    <property type="entry name" value="Ureohydrolase_Mn_BS"/>
</dbReference>
<dbReference type="SUPFAM" id="SSF52768">
    <property type="entry name" value="Arginase/deacetylase"/>
    <property type="match status" value="1"/>
</dbReference>